<sequence length="261" mass="28758">MKAKSENIRAVDRALEVLLAFRLGDRALPVSTLLRRVNLSRPTLYRLIATLQERGFLVAIEGHPMKLSLGPSVGQLANAWRSSLSITQLAQPMLKTLWEHSQETVSLFLREDISRVCVLELESPHPLSYRRGVGYRQLLVRGASGRVILAFSRAEDESFRSAYENSSIAPESQAEELLAIRKRGYAISRHELIEGAVAMAAPVLDNSGNAIAAIAIFGPSVRLRPTQVREYIKPLCEQAARLSFALGHTPSAKSGTKPHAQ</sequence>
<dbReference type="SUPFAM" id="SSF46785">
    <property type="entry name" value="Winged helix' DNA-binding domain"/>
    <property type="match status" value="1"/>
</dbReference>
<organism evidence="6 7">
    <name type="scientific">Pusillimonas noertemannii</name>
    <dbReference type="NCBI Taxonomy" id="305977"/>
    <lineage>
        <taxon>Bacteria</taxon>
        <taxon>Pseudomonadati</taxon>
        <taxon>Pseudomonadota</taxon>
        <taxon>Betaproteobacteria</taxon>
        <taxon>Burkholderiales</taxon>
        <taxon>Alcaligenaceae</taxon>
        <taxon>Pusillimonas</taxon>
    </lineage>
</organism>
<comment type="caution">
    <text evidence="6">The sequence shown here is derived from an EMBL/GenBank/DDBJ whole genome shotgun (WGS) entry which is preliminary data.</text>
</comment>
<keyword evidence="2" id="KW-0238">DNA-binding</keyword>
<protein>
    <submittedName>
        <fullName evidence="6">IclR family transcriptional regulator</fullName>
    </submittedName>
</protein>
<dbReference type="Proteomes" id="UP000246145">
    <property type="component" value="Unassembled WGS sequence"/>
</dbReference>
<evidence type="ECO:0000313" key="6">
    <source>
        <dbReference type="EMBL" id="PVY61702.1"/>
    </source>
</evidence>
<feature type="domain" description="HTH iclR-type" evidence="4">
    <location>
        <begin position="8"/>
        <end position="71"/>
    </location>
</feature>
<dbReference type="Gene3D" id="3.30.450.40">
    <property type="match status" value="1"/>
</dbReference>
<dbReference type="PANTHER" id="PTHR30136:SF39">
    <property type="entry name" value="TRANSCRIPTIONAL REGULATORY PROTEIN"/>
    <property type="match status" value="1"/>
</dbReference>
<dbReference type="InterPro" id="IPR014757">
    <property type="entry name" value="Tscrpt_reg_IclR_C"/>
</dbReference>
<dbReference type="PROSITE" id="PS51078">
    <property type="entry name" value="ICLR_ED"/>
    <property type="match status" value="1"/>
</dbReference>
<dbReference type="GO" id="GO:0003700">
    <property type="term" value="F:DNA-binding transcription factor activity"/>
    <property type="evidence" value="ECO:0007669"/>
    <property type="project" value="TreeGrafter"/>
</dbReference>
<gene>
    <name evidence="6" type="ORF">C7440_2432</name>
</gene>
<dbReference type="GO" id="GO:0003677">
    <property type="term" value="F:DNA binding"/>
    <property type="evidence" value="ECO:0007669"/>
    <property type="project" value="UniProtKB-KW"/>
</dbReference>
<dbReference type="Gene3D" id="1.10.10.10">
    <property type="entry name" value="Winged helix-like DNA-binding domain superfamily/Winged helix DNA-binding domain"/>
    <property type="match status" value="1"/>
</dbReference>
<keyword evidence="7" id="KW-1185">Reference proteome</keyword>
<evidence type="ECO:0000259" key="5">
    <source>
        <dbReference type="PROSITE" id="PS51078"/>
    </source>
</evidence>
<dbReference type="PANTHER" id="PTHR30136">
    <property type="entry name" value="HELIX-TURN-HELIX TRANSCRIPTIONAL REGULATOR, ICLR FAMILY"/>
    <property type="match status" value="1"/>
</dbReference>
<name>A0A2U1CL32_9BURK</name>
<evidence type="ECO:0000259" key="4">
    <source>
        <dbReference type="PROSITE" id="PS51077"/>
    </source>
</evidence>
<dbReference type="RefSeq" id="WP_116518722.1">
    <property type="nucleotide sequence ID" value="NZ_JACCEX010000003.1"/>
</dbReference>
<dbReference type="InterPro" id="IPR029016">
    <property type="entry name" value="GAF-like_dom_sf"/>
</dbReference>
<keyword evidence="3" id="KW-0804">Transcription</keyword>
<dbReference type="InterPro" id="IPR050707">
    <property type="entry name" value="HTH_MetabolicPath_Reg"/>
</dbReference>
<evidence type="ECO:0000313" key="7">
    <source>
        <dbReference type="Proteomes" id="UP000246145"/>
    </source>
</evidence>
<dbReference type="AlphaFoldDB" id="A0A2U1CL32"/>
<dbReference type="Pfam" id="PF01614">
    <property type="entry name" value="IclR_C"/>
    <property type="match status" value="1"/>
</dbReference>
<dbReference type="SUPFAM" id="SSF55781">
    <property type="entry name" value="GAF domain-like"/>
    <property type="match status" value="1"/>
</dbReference>
<feature type="domain" description="IclR-ED" evidence="5">
    <location>
        <begin position="72"/>
        <end position="248"/>
    </location>
</feature>
<accession>A0A2U1CL32</accession>
<dbReference type="EMBL" id="QEKO01000003">
    <property type="protein sequence ID" value="PVY61702.1"/>
    <property type="molecule type" value="Genomic_DNA"/>
</dbReference>
<dbReference type="InterPro" id="IPR005471">
    <property type="entry name" value="Tscrpt_reg_IclR_N"/>
</dbReference>
<evidence type="ECO:0000256" key="3">
    <source>
        <dbReference type="ARBA" id="ARBA00023163"/>
    </source>
</evidence>
<dbReference type="InterPro" id="IPR036388">
    <property type="entry name" value="WH-like_DNA-bd_sf"/>
</dbReference>
<dbReference type="OrthoDB" id="9807558at2"/>
<evidence type="ECO:0000256" key="1">
    <source>
        <dbReference type="ARBA" id="ARBA00023015"/>
    </source>
</evidence>
<dbReference type="PROSITE" id="PS51077">
    <property type="entry name" value="HTH_ICLR"/>
    <property type="match status" value="1"/>
</dbReference>
<dbReference type="InterPro" id="IPR036390">
    <property type="entry name" value="WH_DNA-bd_sf"/>
</dbReference>
<keyword evidence="1" id="KW-0805">Transcription regulation</keyword>
<reference evidence="6 7" key="1">
    <citation type="submission" date="2018-04" db="EMBL/GenBank/DDBJ databases">
        <title>Genomic Encyclopedia of Type Strains, Phase IV (KMG-IV): sequencing the most valuable type-strain genomes for metagenomic binning, comparative biology and taxonomic classification.</title>
        <authorList>
            <person name="Goeker M."/>
        </authorList>
    </citation>
    <scope>NUCLEOTIDE SEQUENCE [LARGE SCALE GENOMIC DNA]</scope>
    <source>
        <strain evidence="6 7">DSM 10065</strain>
    </source>
</reference>
<dbReference type="GO" id="GO:0045892">
    <property type="term" value="P:negative regulation of DNA-templated transcription"/>
    <property type="evidence" value="ECO:0007669"/>
    <property type="project" value="TreeGrafter"/>
</dbReference>
<dbReference type="Pfam" id="PF09339">
    <property type="entry name" value="HTH_IclR"/>
    <property type="match status" value="1"/>
</dbReference>
<dbReference type="SMART" id="SM00346">
    <property type="entry name" value="HTH_ICLR"/>
    <property type="match status" value="1"/>
</dbReference>
<proteinExistence type="predicted"/>
<evidence type="ECO:0000256" key="2">
    <source>
        <dbReference type="ARBA" id="ARBA00023125"/>
    </source>
</evidence>